<keyword evidence="1" id="KW-0472">Membrane</keyword>
<accession>A0A290ZEM7</accession>
<protein>
    <submittedName>
        <fullName evidence="2">Uncharacterized protein</fullName>
    </submittedName>
</protein>
<name>A0A290ZEM7_9PSEU</name>
<evidence type="ECO:0000313" key="3">
    <source>
        <dbReference type="Proteomes" id="UP000218505"/>
    </source>
</evidence>
<sequence>MLSGMTGTWIVIAGVVVGVVIGLALRPPGARREPATRQPPPRERLVALLAAADELERGLDAVLDFGPLSAGELAAVDLPAKLEHLVAPRVLTCPTVAELRACTEQIALHPFPEQRELLAAVRADQRPAAMSATWLVMREAAGSAAAQHHAAVEARRCLATIRDQLTPELPGPTPALV</sequence>
<dbReference type="Proteomes" id="UP000218505">
    <property type="component" value="Chromosome"/>
</dbReference>
<dbReference type="AlphaFoldDB" id="A0A290ZEM7"/>
<gene>
    <name evidence="2" type="ORF">CNX65_32655</name>
</gene>
<keyword evidence="1" id="KW-1133">Transmembrane helix</keyword>
<evidence type="ECO:0000313" key="2">
    <source>
        <dbReference type="EMBL" id="ATE57476.1"/>
    </source>
</evidence>
<feature type="transmembrane region" description="Helical" evidence="1">
    <location>
        <begin position="6"/>
        <end position="25"/>
    </location>
</feature>
<keyword evidence="3" id="KW-1185">Reference proteome</keyword>
<keyword evidence="1" id="KW-0812">Transmembrane</keyword>
<dbReference type="EMBL" id="CP023445">
    <property type="protein sequence ID" value="ATE57476.1"/>
    <property type="molecule type" value="Genomic_DNA"/>
</dbReference>
<proteinExistence type="predicted"/>
<reference evidence="2" key="1">
    <citation type="submission" date="2017-09" db="EMBL/GenBank/DDBJ databases">
        <title>Complete Genome Sequence of ansamitocin-producing Bacterium Actinosynnema pretiosum X47.</title>
        <authorList>
            <person name="Cao G."/>
            <person name="Zong G."/>
            <person name="Zhong C."/>
            <person name="Fu J."/>
        </authorList>
    </citation>
    <scope>NUCLEOTIDE SEQUENCE [LARGE SCALE GENOMIC DNA]</scope>
    <source>
        <strain evidence="2">X47</strain>
    </source>
</reference>
<organism evidence="2 3">
    <name type="scientific">Actinosynnema pretiosum</name>
    <dbReference type="NCBI Taxonomy" id="42197"/>
    <lineage>
        <taxon>Bacteria</taxon>
        <taxon>Bacillati</taxon>
        <taxon>Actinomycetota</taxon>
        <taxon>Actinomycetes</taxon>
        <taxon>Pseudonocardiales</taxon>
        <taxon>Pseudonocardiaceae</taxon>
        <taxon>Actinosynnema</taxon>
    </lineage>
</organism>
<evidence type="ECO:0000256" key="1">
    <source>
        <dbReference type="SAM" id="Phobius"/>
    </source>
</evidence>
<dbReference type="KEGG" id="apre:CNX65_32655"/>